<keyword evidence="1" id="KW-0472">Membrane</keyword>
<keyword evidence="1" id="KW-1133">Transmembrane helix</keyword>
<name>A0AAN4ZBK4_9BILA</name>
<keyword evidence="1" id="KW-0812">Transmembrane</keyword>
<dbReference type="Proteomes" id="UP001328107">
    <property type="component" value="Unassembled WGS sequence"/>
</dbReference>
<protein>
    <recommendedName>
        <fullName evidence="4">G protein-coupled receptor</fullName>
    </recommendedName>
</protein>
<evidence type="ECO:0008006" key="4">
    <source>
        <dbReference type="Google" id="ProtNLM"/>
    </source>
</evidence>
<dbReference type="EMBL" id="BTRK01000002">
    <property type="protein sequence ID" value="GMR38167.1"/>
    <property type="molecule type" value="Genomic_DNA"/>
</dbReference>
<dbReference type="AlphaFoldDB" id="A0AAN4ZBK4"/>
<reference evidence="3" key="1">
    <citation type="submission" date="2022-10" db="EMBL/GenBank/DDBJ databases">
        <title>Genome assembly of Pristionchus species.</title>
        <authorList>
            <person name="Yoshida K."/>
            <person name="Sommer R.J."/>
        </authorList>
    </citation>
    <scope>NUCLEOTIDE SEQUENCE [LARGE SCALE GENOMIC DNA]</scope>
    <source>
        <strain evidence="3">RS5460</strain>
    </source>
</reference>
<evidence type="ECO:0000313" key="3">
    <source>
        <dbReference type="Proteomes" id="UP001328107"/>
    </source>
</evidence>
<feature type="transmembrane region" description="Helical" evidence="1">
    <location>
        <begin position="86"/>
        <end position="112"/>
    </location>
</feature>
<feature type="non-terminal residue" evidence="2">
    <location>
        <position position="1"/>
    </location>
</feature>
<sequence>AACILQYLALCRSHLYTARRLFHAYSYCLVIICISSPFGAVFLNEKKWEPYVHSMVREVQGMKDDEPVYAYAATTNLVPDNNNRTIMPFVFVALLSYVWSYSAFIVTTLLIYR</sequence>
<organism evidence="2 3">
    <name type="scientific">Pristionchus mayeri</name>
    <dbReference type="NCBI Taxonomy" id="1317129"/>
    <lineage>
        <taxon>Eukaryota</taxon>
        <taxon>Metazoa</taxon>
        <taxon>Ecdysozoa</taxon>
        <taxon>Nematoda</taxon>
        <taxon>Chromadorea</taxon>
        <taxon>Rhabditida</taxon>
        <taxon>Rhabditina</taxon>
        <taxon>Diplogasteromorpha</taxon>
        <taxon>Diplogasteroidea</taxon>
        <taxon>Neodiplogasteridae</taxon>
        <taxon>Pristionchus</taxon>
    </lineage>
</organism>
<evidence type="ECO:0000256" key="1">
    <source>
        <dbReference type="SAM" id="Phobius"/>
    </source>
</evidence>
<proteinExistence type="predicted"/>
<feature type="non-terminal residue" evidence="2">
    <location>
        <position position="113"/>
    </location>
</feature>
<feature type="transmembrane region" description="Helical" evidence="1">
    <location>
        <begin position="22"/>
        <end position="43"/>
    </location>
</feature>
<evidence type="ECO:0000313" key="2">
    <source>
        <dbReference type="EMBL" id="GMR38167.1"/>
    </source>
</evidence>
<gene>
    <name evidence="2" type="ORF">PMAYCL1PPCAC_08362</name>
</gene>
<keyword evidence="3" id="KW-1185">Reference proteome</keyword>
<accession>A0AAN4ZBK4</accession>
<comment type="caution">
    <text evidence="2">The sequence shown here is derived from an EMBL/GenBank/DDBJ whole genome shotgun (WGS) entry which is preliminary data.</text>
</comment>